<keyword evidence="3" id="KW-1003">Cell membrane</keyword>
<accession>A0A2S6G540</accession>
<dbReference type="OrthoDB" id="6121517at2"/>
<dbReference type="Proteomes" id="UP000239648">
    <property type="component" value="Unassembled WGS sequence"/>
</dbReference>
<dbReference type="InterPro" id="IPR012902">
    <property type="entry name" value="N_methyl_site"/>
</dbReference>
<dbReference type="PROSITE" id="PS00409">
    <property type="entry name" value="PROKAR_NTER_METHYL"/>
    <property type="match status" value="1"/>
</dbReference>
<evidence type="ECO:0000313" key="13">
    <source>
        <dbReference type="Proteomes" id="UP000239446"/>
    </source>
</evidence>
<evidence type="ECO:0000256" key="9">
    <source>
        <dbReference type="RuleBase" id="RU368030"/>
    </source>
</evidence>
<name>A0A2S6G540_9GAMM</name>
<dbReference type="EMBL" id="PTIT01000020">
    <property type="protein sequence ID" value="PPK50772.1"/>
    <property type="molecule type" value="Genomic_DNA"/>
</dbReference>
<comment type="PTM">
    <text evidence="9">Cleaved by prepilin peptidase.</text>
</comment>
<dbReference type="InterPro" id="IPR003413">
    <property type="entry name" value="T2SS_GspI_C"/>
</dbReference>
<dbReference type="GO" id="GO:0015628">
    <property type="term" value="P:protein secretion by the type II secretion system"/>
    <property type="evidence" value="ECO:0007669"/>
    <property type="project" value="UniProtKB-UniRule"/>
</dbReference>
<evidence type="ECO:0000313" key="12">
    <source>
        <dbReference type="EMBL" id="PPK54224.1"/>
    </source>
</evidence>
<organism evidence="12 13">
    <name type="scientific">Marinobacter persicus</name>
    <dbReference type="NCBI Taxonomy" id="930118"/>
    <lineage>
        <taxon>Bacteria</taxon>
        <taxon>Pseudomonadati</taxon>
        <taxon>Pseudomonadota</taxon>
        <taxon>Gammaproteobacteria</taxon>
        <taxon>Pseudomonadales</taxon>
        <taxon>Marinobacteraceae</taxon>
        <taxon>Marinobacter</taxon>
    </lineage>
</organism>
<feature type="domain" description="Type II secretion system protein GspI C-terminal" evidence="10">
    <location>
        <begin position="42"/>
        <end position="121"/>
    </location>
</feature>
<dbReference type="NCBIfam" id="TIGR01707">
    <property type="entry name" value="gspI"/>
    <property type="match status" value="1"/>
</dbReference>
<evidence type="ECO:0000256" key="6">
    <source>
        <dbReference type="ARBA" id="ARBA00022692"/>
    </source>
</evidence>
<evidence type="ECO:0000256" key="7">
    <source>
        <dbReference type="ARBA" id="ARBA00022989"/>
    </source>
</evidence>
<dbReference type="NCBIfam" id="TIGR02532">
    <property type="entry name" value="IV_pilin_GFxxxE"/>
    <property type="match status" value="1"/>
</dbReference>
<dbReference type="PANTHER" id="PTHR38779:SF2">
    <property type="entry name" value="TYPE II SECRETION SYSTEM PROTEIN I-RELATED"/>
    <property type="match status" value="1"/>
</dbReference>
<dbReference type="PANTHER" id="PTHR38779">
    <property type="entry name" value="TYPE II SECRETION SYSTEM PROTEIN I-RELATED"/>
    <property type="match status" value="1"/>
</dbReference>
<evidence type="ECO:0000256" key="2">
    <source>
        <dbReference type="ARBA" id="ARBA00008358"/>
    </source>
</evidence>
<dbReference type="InterPro" id="IPR045584">
    <property type="entry name" value="Pilin-like"/>
</dbReference>
<dbReference type="Proteomes" id="UP000239446">
    <property type="component" value="Unassembled WGS sequence"/>
</dbReference>
<evidence type="ECO:0000256" key="3">
    <source>
        <dbReference type="ARBA" id="ARBA00022475"/>
    </source>
</evidence>
<reference evidence="11 14" key="1">
    <citation type="submission" date="2018-02" db="EMBL/GenBank/DDBJ databases">
        <title>Deep subsurface shale carbon reservoir microbial communities from Ohio and West Virginia, USA.</title>
        <authorList>
            <person name="Wrighton K."/>
        </authorList>
    </citation>
    <scope>NUCLEOTIDE SEQUENCE [LARGE SCALE GENOMIC DNA]</scope>
    <source>
        <strain evidence="11 14">UTICA-S1B6</strain>
    </source>
</reference>
<evidence type="ECO:0000256" key="8">
    <source>
        <dbReference type="ARBA" id="ARBA00023136"/>
    </source>
</evidence>
<dbReference type="InterPro" id="IPR010052">
    <property type="entry name" value="T2SS_protein-GspI"/>
</dbReference>
<keyword evidence="14" id="KW-1185">Reference proteome</keyword>
<dbReference type="Pfam" id="PF07963">
    <property type="entry name" value="N_methyl"/>
    <property type="match status" value="1"/>
</dbReference>
<proteinExistence type="inferred from homology"/>
<evidence type="ECO:0000313" key="14">
    <source>
        <dbReference type="Proteomes" id="UP000239648"/>
    </source>
</evidence>
<comment type="caution">
    <text evidence="12">The sequence shown here is derived from an EMBL/GenBank/DDBJ whole genome shotgun (WGS) entry which is preliminary data.</text>
</comment>
<dbReference type="EMBL" id="PTIU01000017">
    <property type="protein sequence ID" value="PPK54224.1"/>
    <property type="molecule type" value="Genomic_DNA"/>
</dbReference>
<gene>
    <name evidence="12" type="ORF">B0H24_101722</name>
    <name evidence="11" type="ORF">BY455_12022</name>
</gene>
<keyword evidence="5 9" id="KW-0997">Cell inner membrane</keyword>
<keyword evidence="7" id="KW-1133">Transmembrane helix</keyword>
<dbReference type="AlphaFoldDB" id="A0A2S6G540"/>
<evidence type="ECO:0000256" key="5">
    <source>
        <dbReference type="ARBA" id="ARBA00022519"/>
    </source>
</evidence>
<comment type="similarity">
    <text evidence="2 9">Belongs to the GSP I family.</text>
</comment>
<evidence type="ECO:0000313" key="11">
    <source>
        <dbReference type="EMBL" id="PPK50772.1"/>
    </source>
</evidence>
<dbReference type="GO" id="GO:0005886">
    <property type="term" value="C:plasma membrane"/>
    <property type="evidence" value="ECO:0007669"/>
    <property type="project" value="UniProtKB-SubCell"/>
</dbReference>
<comment type="subunit">
    <text evidence="9">Type II secretion is composed of four main components: the outer membrane complex, the inner membrane complex, the cytoplasmic secretion ATPase and the periplasm-spanning pseudopilus.</text>
</comment>
<dbReference type="Pfam" id="PF02501">
    <property type="entry name" value="T2SSI"/>
    <property type="match status" value="1"/>
</dbReference>
<dbReference type="SUPFAM" id="SSF54523">
    <property type="entry name" value="Pili subunits"/>
    <property type="match status" value="1"/>
</dbReference>
<reference evidence="12 13" key="2">
    <citation type="submission" date="2018-02" db="EMBL/GenBank/DDBJ databases">
        <title>Subsurface microbial communities from deep shales in Ohio and West Virginia, USA.</title>
        <authorList>
            <person name="Wrighton K."/>
        </authorList>
    </citation>
    <scope>NUCLEOTIDE SEQUENCE [LARGE SCALE GENOMIC DNA]</scope>
    <source>
        <strain evidence="12 13">UTICA-S1B9</strain>
    </source>
</reference>
<evidence type="ECO:0000256" key="1">
    <source>
        <dbReference type="ARBA" id="ARBA00004377"/>
    </source>
</evidence>
<evidence type="ECO:0000259" key="10">
    <source>
        <dbReference type="Pfam" id="PF02501"/>
    </source>
</evidence>
<comment type="subcellular location">
    <subcellularLocation>
        <location evidence="1 9">Cell inner membrane</location>
        <topology evidence="1 9">Single-pass membrane protein</topology>
    </subcellularLocation>
</comment>
<dbReference type="Gene3D" id="3.30.1300.30">
    <property type="entry name" value="GSPII I/J protein-like"/>
    <property type="match status" value="1"/>
</dbReference>
<dbReference type="RefSeq" id="WP_104416532.1">
    <property type="nucleotide sequence ID" value="NZ_PTIT01000020.1"/>
</dbReference>
<keyword evidence="4 9" id="KW-0488">Methylation</keyword>
<evidence type="ECO:0000256" key="4">
    <source>
        <dbReference type="ARBA" id="ARBA00022481"/>
    </source>
</evidence>
<keyword evidence="6" id="KW-0812">Transmembrane</keyword>
<dbReference type="GO" id="GO:0015627">
    <property type="term" value="C:type II protein secretion system complex"/>
    <property type="evidence" value="ECO:0007669"/>
    <property type="project" value="UniProtKB-UniRule"/>
</dbReference>
<sequence>MSRRNSGFTLLEVLVALLVFGLIAGAASRVASNYITGFERVRDNVLAGWLADNRINQLRLENALPPISESAEDQDYGPFRWRITTVVTGTAEPTMRRVEVIVAKYQNEQTEPFRVMSLSAFLGESS</sequence>
<comment type="function">
    <text evidence="9">Component of the type II secretion system required for the energy-dependent secretion of extracellular factors such as proteases and toxins from the periplasm.</text>
</comment>
<protein>
    <recommendedName>
        <fullName evidence="9">Type II secretion system protein I</fullName>
        <shortName evidence="9">T2SS minor pseudopilin I</shortName>
    </recommendedName>
</protein>
<keyword evidence="8" id="KW-0472">Membrane</keyword>